<evidence type="ECO:0000259" key="1">
    <source>
        <dbReference type="Pfam" id="PF03781"/>
    </source>
</evidence>
<keyword evidence="3" id="KW-1185">Reference proteome</keyword>
<name>A0A6N7PSD1_9BACT</name>
<dbReference type="PANTHER" id="PTHR23150">
    <property type="entry name" value="SULFATASE MODIFYING FACTOR 1, 2"/>
    <property type="match status" value="1"/>
</dbReference>
<comment type="caution">
    <text evidence="2">The sequence shown here is derived from an EMBL/GenBank/DDBJ whole genome shotgun (WGS) entry which is preliminary data.</text>
</comment>
<sequence length="298" mass="29894">MRFRHIKLEAARAWGAGVVPLGLCVLVVACAPNLTTTGGAGGDGGDDNGGAGAGAGGSGGAGGIGGGDGGVVLCPEAPNTPTMVPVSTSAGNYCIDSTEVTNDQYATWLGLVMGMEIPQVTECSFNTSFVPANGMAPPADEAPVTLVDWCDAAAFCAWHGKRLCGKIGGGSVPYSEITSAAVSQWHNACSHHGELFFPYGNTYSVSACNGQDKGLGAAVAVGSQSICEGGFPGIFDMSGNVWEWEDACDGAAGENDTCRRRGGGFASIGSDLDCSTAGGQARSTANATTGFRCCVDVP</sequence>
<dbReference type="Pfam" id="PF03781">
    <property type="entry name" value="FGE-sulfatase"/>
    <property type="match status" value="1"/>
</dbReference>
<protein>
    <submittedName>
        <fullName evidence="2">SUMF1/EgtB/PvdO family nonheme iron enzyme</fullName>
    </submittedName>
</protein>
<dbReference type="InterPro" id="IPR042095">
    <property type="entry name" value="SUMF_sf"/>
</dbReference>
<dbReference type="InterPro" id="IPR005532">
    <property type="entry name" value="SUMF_dom"/>
</dbReference>
<dbReference type="PANTHER" id="PTHR23150:SF19">
    <property type="entry name" value="FORMYLGLYCINE-GENERATING ENZYME"/>
    <property type="match status" value="1"/>
</dbReference>
<dbReference type="GO" id="GO:0120147">
    <property type="term" value="F:formylglycine-generating oxidase activity"/>
    <property type="evidence" value="ECO:0007669"/>
    <property type="project" value="TreeGrafter"/>
</dbReference>
<evidence type="ECO:0000313" key="3">
    <source>
        <dbReference type="Proteomes" id="UP000440224"/>
    </source>
</evidence>
<dbReference type="EMBL" id="WJIE01000003">
    <property type="protein sequence ID" value="MRG92954.1"/>
    <property type="molecule type" value="Genomic_DNA"/>
</dbReference>
<evidence type="ECO:0000313" key="2">
    <source>
        <dbReference type="EMBL" id="MRG92954.1"/>
    </source>
</evidence>
<dbReference type="OrthoDB" id="5505182at2"/>
<organism evidence="2 3">
    <name type="scientific">Polyangium spumosum</name>
    <dbReference type="NCBI Taxonomy" id="889282"/>
    <lineage>
        <taxon>Bacteria</taxon>
        <taxon>Pseudomonadati</taxon>
        <taxon>Myxococcota</taxon>
        <taxon>Polyangia</taxon>
        <taxon>Polyangiales</taxon>
        <taxon>Polyangiaceae</taxon>
        <taxon>Polyangium</taxon>
    </lineage>
</organism>
<dbReference type="InterPro" id="IPR051043">
    <property type="entry name" value="Sulfatase_Mod_Factor_Kinase"/>
</dbReference>
<accession>A0A6N7PSD1</accession>
<gene>
    <name evidence="2" type="ORF">GF068_13590</name>
</gene>
<feature type="domain" description="Sulfatase-modifying factor enzyme-like" evidence="1">
    <location>
        <begin position="91"/>
        <end position="293"/>
    </location>
</feature>
<proteinExistence type="predicted"/>
<dbReference type="AlphaFoldDB" id="A0A6N7PSD1"/>
<dbReference type="Proteomes" id="UP000440224">
    <property type="component" value="Unassembled WGS sequence"/>
</dbReference>
<dbReference type="RefSeq" id="WP_153819760.1">
    <property type="nucleotide sequence ID" value="NZ_WJIE01000003.1"/>
</dbReference>
<dbReference type="PROSITE" id="PS51257">
    <property type="entry name" value="PROKAR_LIPOPROTEIN"/>
    <property type="match status" value="1"/>
</dbReference>
<dbReference type="InterPro" id="IPR016187">
    <property type="entry name" value="CTDL_fold"/>
</dbReference>
<reference evidence="2 3" key="1">
    <citation type="submission" date="2019-10" db="EMBL/GenBank/DDBJ databases">
        <title>A soil myxobacterium in the family Polyangiaceae.</title>
        <authorList>
            <person name="Li Y."/>
            <person name="Wang J."/>
        </authorList>
    </citation>
    <scope>NUCLEOTIDE SEQUENCE [LARGE SCALE GENOMIC DNA]</scope>
    <source>
        <strain evidence="2 3">DSM 14734</strain>
    </source>
</reference>
<dbReference type="SUPFAM" id="SSF56436">
    <property type="entry name" value="C-type lectin-like"/>
    <property type="match status" value="1"/>
</dbReference>
<dbReference type="Gene3D" id="3.90.1580.10">
    <property type="entry name" value="paralog of FGE (formylglycine-generating enzyme)"/>
    <property type="match status" value="1"/>
</dbReference>